<gene>
    <name evidence="1" type="ORF">JTE90_000639</name>
</gene>
<dbReference type="EMBL" id="JAFNEN010000015">
    <property type="protein sequence ID" value="KAG8200567.1"/>
    <property type="molecule type" value="Genomic_DNA"/>
</dbReference>
<evidence type="ECO:0000313" key="1">
    <source>
        <dbReference type="EMBL" id="KAG8200567.1"/>
    </source>
</evidence>
<dbReference type="PANTHER" id="PTHR47331:SF1">
    <property type="entry name" value="GAG-LIKE PROTEIN"/>
    <property type="match status" value="1"/>
</dbReference>
<comment type="caution">
    <text evidence="1">The sequence shown here is derived from an EMBL/GenBank/DDBJ whole genome shotgun (WGS) entry which is preliminary data.</text>
</comment>
<dbReference type="Gene3D" id="3.30.420.10">
    <property type="entry name" value="Ribonuclease H-like superfamily/Ribonuclease H"/>
    <property type="match status" value="1"/>
</dbReference>
<reference evidence="1 2" key="1">
    <citation type="journal article" date="2022" name="Nat. Ecol. Evol.">
        <title>A masculinizing supergene underlies an exaggerated male reproductive morph in a spider.</title>
        <authorList>
            <person name="Hendrickx F."/>
            <person name="De Corte Z."/>
            <person name="Sonet G."/>
            <person name="Van Belleghem S.M."/>
            <person name="Kostlbacher S."/>
            <person name="Vangestel C."/>
        </authorList>
    </citation>
    <scope>NUCLEOTIDE SEQUENCE [LARGE SCALE GENOMIC DNA]</scope>
    <source>
        <strain evidence="1">W744_W776</strain>
    </source>
</reference>
<dbReference type="SUPFAM" id="SSF53098">
    <property type="entry name" value="Ribonuclease H-like"/>
    <property type="match status" value="1"/>
</dbReference>
<evidence type="ECO:0000313" key="2">
    <source>
        <dbReference type="Proteomes" id="UP000827092"/>
    </source>
</evidence>
<dbReference type="InterPro" id="IPR036397">
    <property type="entry name" value="RNaseH_sf"/>
</dbReference>
<organism evidence="1 2">
    <name type="scientific">Oedothorax gibbosus</name>
    <dbReference type="NCBI Taxonomy" id="931172"/>
    <lineage>
        <taxon>Eukaryota</taxon>
        <taxon>Metazoa</taxon>
        <taxon>Ecdysozoa</taxon>
        <taxon>Arthropoda</taxon>
        <taxon>Chelicerata</taxon>
        <taxon>Arachnida</taxon>
        <taxon>Araneae</taxon>
        <taxon>Araneomorphae</taxon>
        <taxon>Entelegynae</taxon>
        <taxon>Araneoidea</taxon>
        <taxon>Linyphiidae</taxon>
        <taxon>Erigoninae</taxon>
        <taxon>Oedothorax</taxon>
    </lineage>
</organism>
<protein>
    <recommendedName>
        <fullName evidence="3">Integrase catalytic domain-containing protein</fullName>
    </recommendedName>
</protein>
<proteinExistence type="predicted"/>
<name>A0AAV6VXL3_9ARAC</name>
<dbReference type="PANTHER" id="PTHR47331">
    <property type="entry name" value="PHD-TYPE DOMAIN-CONTAINING PROTEIN"/>
    <property type="match status" value="1"/>
</dbReference>
<dbReference type="AlphaFoldDB" id="A0AAV6VXL3"/>
<dbReference type="GO" id="GO:0003676">
    <property type="term" value="F:nucleic acid binding"/>
    <property type="evidence" value="ECO:0007669"/>
    <property type="project" value="InterPro"/>
</dbReference>
<sequence>MFLMALRRFVARRGRCTTIYCDNGTNFVGAANCLRLLDWNKVIKHGAINNIHWKFNPPTAAWWGGWWERLIRVMKDLLKRVLGRALLSQEEMFTVLCDCESLMNSRPLTYISENNKDPVPLSPSMFLQDIQEWRTPDLDSVEQKSLNRRNQACSHNRALSQKPKPIRIPHEQVPIKQPHSHLSHPWRYIFDFPPRFGAFPVWQPFRGHAPLARQVPCLRRFQGELTAPRGSSELFCREWLLRIIIPVRIGPSTCAFPASFSQVVRL</sequence>
<evidence type="ECO:0008006" key="3">
    <source>
        <dbReference type="Google" id="ProtNLM"/>
    </source>
</evidence>
<dbReference type="InterPro" id="IPR012337">
    <property type="entry name" value="RNaseH-like_sf"/>
</dbReference>
<keyword evidence="2" id="KW-1185">Reference proteome</keyword>
<dbReference type="Proteomes" id="UP000827092">
    <property type="component" value="Unassembled WGS sequence"/>
</dbReference>
<accession>A0AAV6VXL3</accession>